<organism evidence="7 8">
    <name type="scientific">Paenibacillus thermoaerophilus</name>
    <dbReference type="NCBI Taxonomy" id="1215385"/>
    <lineage>
        <taxon>Bacteria</taxon>
        <taxon>Bacillati</taxon>
        <taxon>Bacillota</taxon>
        <taxon>Bacilli</taxon>
        <taxon>Bacillales</taxon>
        <taxon>Paenibacillaceae</taxon>
        <taxon>Paenibacillus</taxon>
    </lineage>
</organism>
<evidence type="ECO:0000256" key="3">
    <source>
        <dbReference type="ARBA" id="ARBA00022692"/>
    </source>
</evidence>
<gene>
    <name evidence="7" type="ORF">ACFQWB_05250</name>
</gene>
<protein>
    <submittedName>
        <fullName evidence="7">LysE family translocator</fullName>
    </submittedName>
</protein>
<dbReference type="PANTHER" id="PTHR30086">
    <property type="entry name" value="ARGININE EXPORTER PROTEIN ARGO"/>
    <property type="match status" value="1"/>
</dbReference>
<comment type="caution">
    <text evidence="7">The sequence shown here is derived from an EMBL/GenBank/DDBJ whole genome shotgun (WGS) entry which is preliminary data.</text>
</comment>
<keyword evidence="5 6" id="KW-0472">Membrane</keyword>
<comment type="subcellular location">
    <subcellularLocation>
        <location evidence="1">Cell membrane</location>
        <topology evidence="1">Multi-pass membrane protein</topology>
    </subcellularLocation>
</comment>
<evidence type="ECO:0000256" key="4">
    <source>
        <dbReference type="ARBA" id="ARBA00022989"/>
    </source>
</evidence>
<dbReference type="Pfam" id="PF01810">
    <property type="entry name" value="LysE"/>
    <property type="match status" value="1"/>
</dbReference>
<feature type="transmembrane region" description="Helical" evidence="6">
    <location>
        <begin position="185"/>
        <end position="206"/>
    </location>
</feature>
<feature type="transmembrane region" description="Helical" evidence="6">
    <location>
        <begin position="154"/>
        <end position="173"/>
    </location>
</feature>
<feature type="transmembrane region" description="Helical" evidence="6">
    <location>
        <begin position="6"/>
        <end position="29"/>
    </location>
</feature>
<dbReference type="EMBL" id="JBHTGQ010000011">
    <property type="protein sequence ID" value="MFC7749350.1"/>
    <property type="molecule type" value="Genomic_DNA"/>
</dbReference>
<evidence type="ECO:0000313" key="7">
    <source>
        <dbReference type="EMBL" id="MFC7749350.1"/>
    </source>
</evidence>
<keyword evidence="3 6" id="KW-0812">Transmembrane</keyword>
<name>A0ABW2V2W1_9BACL</name>
<sequence length="213" mass="22962">MSDPAHAFIQGFLFSLTLCFDLGLVNMAIIKAGIERGAKPAFMIGFGSCFGDLLYLLVALFGVSVVFQIGWVKWLLWAVGSVTLTYLTFKMLKETWRPQTLSAGGAPAVDRSPGRDWLAGFGLAVASPTSIAWFALVAGPIVAGFELRGFALDWFVGGFFLAGLVWSLLLAVLSHLTGSVAHRSVVRLFSLASAALFLYFAIQVFLGGLRDLF</sequence>
<keyword evidence="4 6" id="KW-1133">Transmembrane helix</keyword>
<dbReference type="PANTHER" id="PTHR30086:SF20">
    <property type="entry name" value="ARGININE EXPORTER PROTEIN ARGO-RELATED"/>
    <property type="match status" value="1"/>
</dbReference>
<evidence type="ECO:0000313" key="8">
    <source>
        <dbReference type="Proteomes" id="UP001596528"/>
    </source>
</evidence>
<feature type="transmembrane region" description="Helical" evidence="6">
    <location>
        <begin position="71"/>
        <end position="89"/>
    </location>
</feature>
<keyword evidence="2" id="KW-1003">Cell membrane</keyword>
<evidence type="ECO:0000256" key="5">
    <source>
        <dbReference type="ARBA" id="ARBA00023136"/>
    </source>
</evidence>
<evidence type="ECO:0000256" key="6">
    <source>
        <dbReference type="SAM" id="Phobius"/>
    </source>
</evidence>
<dbReference type="InterPro" id="IPR001123">
    <property type="entry name" value="LeuE-type"/>
</dbReference>
<evidence type="ECO:0000256" key="1">
    <source>
        <dbReference type="ARBA" id="ARBA00004651"/>
    </source>
</evidence>
<proteinExistence type="predicted"/>
<reference evidence="8" key="1">
    <citation type="journal article" date="2019" name="Int. J. Syst. Evol. Microbiol.">
        <title>The Global Catalogue of Microorganisms (GCM) 10K type strain sequencing project: providing services to taxonomists for standard genome sequencing and annotation.</title>
        <authorList>
            <consortium name="The Broad Institute Genomics Platform"/>
            <consortium name="The Broad Institute Genome Sequencing Center for Infectious Disease"/>
            <person name="Wu L."/>
            <person name="Ma J."/>
        </authorList>
    </citation>
    <scope>NUCLEOTIDE SEQUENCE [LARGE SCALE GENOMIC DNA]</scope>
    <source>
        <strain evidence="8">JCM 18657</strain>
    </source>
</reference>
<evidence type="ECO:0000256" key="2">
    <source>
        <dbReference type="ARBA" id="ARBA00022475"/>
    </source>
</evidence>
<dbReference type="RefSeq" id="WP_138789570.1">
    <property type="nucleotide sequence ID" value="NZ_JBHTGQ010000011.1"/>
</dbReference>
<dbReference type="Proteomes" id="UP001596528">
    <property type="component" value="Unassembled WGS sequence"/>
</dbReference>
<feature type="transmembrane region" description="Helical" evidence="6">
    <location>
        <begin position="41"/>
        <end position="65"/>
    </location>
</feature>
<keyword evidence="8" id="KW-1185">Reference proteome</keyword>
<accession>A0ABW2V2W1</accession>
<feature type="transmembrane region" description="Helical" evidence="6">
    <location>
        <begin position="117"/>
        <end position="142"/>
    </location>
</feature>